<dbReference type="CDD" id="cd06243">
    <property type="entry name" value="M14_CP_Csd4-like"/>
    <property type="match status" value="1"/>
</dbReference>
<evidence type="ECO:0000259" key="1">
    <source>
        <dbReference type="Pfam" id="PF17033"/>
    </source>
</evidence>
<dbReference type="SUPFAM" id="SSF53187">
    <property type="entry name" value="Zn-dependent exopeptidases"/>
    <property type="match status" value="1"/>
</dbReference>
<feature type="domain" description="Metallo-carboxypeptidase C-terminal" evidence="2">
    <location>
        <begin position="331"/>
        <end position="422"/>
    </location>
</feature>
<name>A0A9D2KMA5_9BACT</name>
<dbReference type="InterPro" id="IPR033397">
    <property type="entry name" value="Metallo_peptidase_C"/>
</dbReference>
<accession>A0A9D2KMA5</accession>
<dbReference type="Proteomes" id="UP000824225">
    <property type="component" value="Unassembled WGS sequence"/>
</dbReference>
<sequence>MAACHLFAVAAAAAAPDFTVTELGRGTPVVLVVGGIQGDEPGGFSAAALLATRYRFSQGTLRIVPNLNFPAIIQRSRGLHGDMNRKFAALSPQDPEYATVRRIQALITEPDVDIILNLHDGSGFYRPTRESAMRNPDRWGQSVIIDQAVCPGVRFGQLETLAQNVTADANRHLLDAEHALHVKNTHTGEGDAEMAKSLTWFALSHGKAAFGLEVSKNFGVAHRAYYHLRMVESFLDRTGVEFERDFPLTPEGITRALGSDVYVGFVNNRVVLPLDNARPMQAGSLPLPRGAENAISSSMPIVAVTTGKNVLQVHYGNNTVTSFRPDWLDTDDGLASVTVEVDGQPREVRFGDMIHAADSFRVASVPGYRVNAIGANKGRDESDITLRRRDFMPRYSVDKAGTTFRVEVYKDKLYAGTFMVRFGAPAVAVTTPLPPTLPAVKGKESDLGW</sequence>
<evidence type="ECO:0000313" key="4">
    <source>
        <dbReference type="Proteomes" id="UP000824225"/>
    </source>
</evidence>
<reference evidence="3" key="1">
    <citation type="journal article" date="2021" name="PeerJ">
        <title>Extensive microbial diversity within the chicken gut microbiome revealed by metagenomics and culture.</title>
        <authorList>
            <person name="Gilroy R."/>
            <person name="Ravi A."/>
            <person name="Getino M."/>
            <person name="Pursley I."/>
            <person name="Horton D.L."/>
            <person name="Alikhan N.F."/>
            <person name="Baker D."/>
            <person name="Gharbi K."/>
            <person name="Hall N."/>
            <person name="Watson M."/>
            <person name="Adriaenssens E.M."/>
            <person name="Foster-Nyarko E."/>
            <person name="Jarju S."/>
            <person name="Secka A."/>
            <person name="Antonio M."/>
            <person name="Oren A."/>
            <person name="Chaudhuri R.R."/>
            <person name="La Ragione R."/>
            <person name="Hildebrand F."/>
            <person name="Pallen M.J."/>
        </authorList>
    </citation>
    <scope>NUCLEOTIDE SEQUENCE</scope>
    <source>
        <strain evidence="3">CHK186-16707</strain>
    </source>
</reference>
<organism evidence="3 4">
    <name type="scientific">Candidatus Mailhella merdigallinarum</name>
    <dbReference type="NCBI Taxonomy" id="2838658"/>
    <lineage>
        <taxon>Bacteria</taxon>
        <taxon>Pseudomonadati</taxon>
        <taxon>Thermodesulfobacteriota</taxon>
        <taxon>Desulfovibrionia</taxon>
        <taxon>Desulfovibrionales</taxon>
        <taxon>Desulfovibrionaceae</taxon>
        <taxon>Mailhella</taxon>
    </lineage>
</organism>
<dbReference type="EMBL" id="DXAN01000011">
    <property type="protein sequence ID" value="HJA08343.1"/>
    <property type="molecule type" value="Genomic_DNA"/>
</dbReference>
<evidence type="ECO:0000259" key="2">
    <source>
        <dbReference type="Pfam" id="PF17129"/>
    </source>
</evidence>
<dbReference type="Pfam" id="PF17033">
    <property type="entry name" value="Peptidase_M99"/>
    <property type="match status" value="1"/>
</dbReference>
<feature type="domain" description="D,L-carboxypeptidase peptidase" evidence="1">
    <location>
        <begin position="21"/>
        <end position="253"/>
    </location>
</feature>
<dbReference type="InterPro" id="IPR031489">
    <property type="entry name" value="Peptidase_M99"/>
</dbReference>
<reference evidence="3" key="2">
    <citation type="submission" date="2021-04" db="EMBL/GenBank/DDBJ databases">
        <authorList>
            <person name="Gilroy R."/>
        </authorList>
    </citation>
    <scope>NUCLEOTIDE SEQUENCE</scope>
    <source>
        <strain evidence="3">CHK186-16707</strain>
    </source>
</reference>
<dbReference type="Pfam" id="PF17129">
    <property type="entry name" value="Peptidase_M99_C"/>
    <property type="match status" value="1"/>
</dbReference>
<proteinExistence type="predicted"/>
<protein>
    <submittedName>
        <fullName evidence="3">Succinylglutamate desuccinylase/aspartoacylase family protein</fullName>
    </submittedName>
</protein>
<dbReference type="AlphaFoldDB" id="A0A9D2KMA5"/>
<dbReference type="Gene3D" id="3.40.630.10">
    <property type="entry name" value="Zn peptidases"/>
    <property type="match status" value="1"/>
</dbReference>
<comment type="caution">
    <text evidence="3">The sequence shown here is derived from an EMBL/GenBank/DDBJ whole genome shotgun (WGS) entry which is preliminary data.</text>
</comment>
<evidence type="ECO:0000313" key="3">
    <source>
        <dbReference type="EMBL" id="HJA08343.1"/>
    </source>
</evidence>
<gene>
    <name evidence="3" type="ORF">H9962_04025</name>
</gene>